<dbReference type="STRING" id="1817864.A2Z21_04815"/>
<dbReference type="InterPro" id="IPR050272">
    <property type="entry name" value="Isochorismatase-like_hydrls"/>
</dbReference>
<dbReference type="PANTHER" id="PTHR43540">
    <property type="entry name" value="PEROXYUREIDOACRYLATE/UREIDOACRYLATE AMIDOHYDROLASE-RELATED"/>
    <property type="match status" value="1"/>
</dbReference>
<evidence type="ECO:0000313" key="3">
    <source>
        <dbReference type="EMBL" id="OGF56183.1"/>
    </source>
</evidence>
<dbReference type="InterPro" id="IPR000868">
    <property type="entry name" value="Isochorismatase-like_dom"/>
</dbReference>
<dbReference type="AlphaFoldDB" id="A0A1F5UYE3"/>
<dbReference type="Proteomes" id="UP000179157">
    <property type="component" value="Unassembled WGS sequence"/>
</dbReference>
<name>A0A1F5UYE3_FRAXR</name>
<dbReference type="Gene3D" id="3.40.50.850">
    <property type="entry name" value="Isochorismatase-like"/>
    <property type="match status" value="1"/>
</dbReference>
<dbReference type="InterPro" id="IPR036380">
    <property type="entry name" value="Isochorismatase-like_sf"/>
</dbReference>
<feature type="domain" description="Isochorismatase-like" evidence="2">
    <location>
        <begin position="21"/>
        <end position="192"/>
    </location>
</feature>
<dbReference type="PANTHER" id="PTHR43540:SF6">
    <property type="entry name" value="ISOCHORISMATASE-LIKE DOMAIN-CONTAINING PROTEIN"/>
    <property type="match status" value="1"/>
</dbReference>
<keyword evidence="1" id="KW-0378">Hydrolase</keyword>
<evidence type="ECO:0000256" key="1">
    <source>
        <dbReference type="ARBA" id="ARBA00022801"/>
    </source>
</evidence>
<dbReference type="Pfam" id="PF00857">
    <property type="entry name" value="Isochorismatase"/>
    <property type="match status" value="1"/>
</dbReference>
<evidence type="ECO:0000259" key="2">
    <source>
        <dbReference type="Pfam" id="PF00857"/>
    </source>
</evidence>
<dbReference type="SUPFAM" id="SSF52499">
    <property type="entry name" value="Isochorismatase-like hydrolases"/>
    <property type="match status" value="1"/>
</dbReference>
<proteinExistence type="predicted"/>
<protein>
    <recommendedName>
        <fullName evidence="2">Isochorismatase-like domain-containing protein</fullName>
    </recommendedName>
</protein>
<reference evidence="3 4" key="1">
    <citation type="journal article" date="2016" name="Nat. Commun.">
        <title>Thousands of microbial genomes shed light on interconnected biogeochemical processes in an aquifer system.</title>
        <authorList>
            <person name="Anantharaman K."/>
            <person name="Brown C.T."/>
            <person name="Hug L.A."/>
            <person name="Sharon I."/>
            <person name="Castelle C.J."/>
            <person name="Probst A.J."/>
            <person name="Thomas B.C."/>
            <person name="Singh A."/>
            <person name="Wilkins M.J."/>
            <person name="Karaoz U."/>
            <person name="Brodie E.L."/>
            <person name="Williams K.H."/>
            <person name="Hubbard S.S."/>
            <person name="Banfield J.F."/>
        </authorList>
    </citation>
    <scope>NUCLEOTIDE SEQUENCE [LARGE SCALE GENOMIC DNA]</scope>
    <source>
        <strain evidence="4">RBG_16_55_9</strain>
    </source>
</reference>
<sequence>MLEQVQNLREKHRSKYAPERSALLVLDMQRFFLEESSHAFIPSAKTISRRIKHLIEAFKSRHRPVIFTRHINSPGNSGRMAKWWQDLITAESPLSHIVPELDSRAGLVIEKTQYDAFYGTQLEEALKEQGVGQVVICGVMTHLCCETTARSAFVRGFEVLFTIDGTATYNKGFHGATLLNLAHGFAYPVLVEEILAAFGRRDDS</sequence>
<dbReference type="EMBL" id="MFGX01000040">
    <property type="protein sequence ID" value="OGF56183.1"/>
    <property type="molecule type" value="Genomic_DNA"/>
</dbReference>
<organism evidence="3 4">
    <name type="scientific">Fraserbacteria sp. (strain RBG_16_55_9)</name>
    <dbReference type="NCBI Taxonomy" id="1817864"/>
    <lineage>
        <taxon>Bacteria</taxon>
        <taxon>Candidatus Fraseribacteriota</taxon>
    </lineage>
</organism>
<accession>A0A1F5UYE3</accession>
<dbReference type="CDD" id="cd00431">
    <property type="entry name" value="cysteine_hydrolases"/>
    <property type="match status" value="1"/>
</dbReference>
<dbReference type="GO" id="GO:0016787">
    <property type="term" value="F:hydrolase activity"/>
    <property type="evidence" value="ECO:0007669"/>
    <property type="project" value="UniProtKB-KW"/>
</dbReference>
<evidence type="ECO:0000313" key="4">
    <source>
        <dbReference type="Proteomes" id="UP000179157"/>
    </source>
</evidence>
<gene>
    <name evidence="3" type="ORF">A2Z21_04815</name>
</gene>
<comment type="caution">
    <text evidence="3">The sequence shown here is derived from an EMBL/GenBank/DDBJ whole genome shotgun (WGS) entry which is preliminary data.</text>
</comment>